<dbReference type="KEGG" id="mana:MAMMFC1_02270"/>
<evidence type="ECO:0000313" key="4">
    <source>
        <dbReference type="Proteomes" id="UP000276437"/>
    </source>
</evidence>
<gene>
    <name evidence="3" type="primary">omp-alpha_5</name>
    <name evidence="3" type="ORF">MAMMFC1_02270</name>
</gene>
<feature type="signal peptide" evidence="1">
    <location>
        <begin position="1"/>
        <end position="23"/>
    </location>
</feature>
<dbReference type="EMBL" id="AP018449">
    <property type="protein sequence ID" value="BBB91586.1"/>
    <property type="molecule type" value="Genomic_DNA"/>
</dbReference>
<reference evidence="3 4" key="1">
    <citation type="journal article" date="2018" name="Int. J. Syst. Evol. Microbiol.">
        <title>Methylomusa anaerophila gen. nov., sp. nov., an anaerobic methanol-utilizing bacterium isolated from a microbial fuel cell.</title>
        <authorList>
            <person name="Amano N."/>
            <person name="Yamamuro A."/>
            <person name="Miyahara M."/>
            <person name="Kouzuma A."/>
            <person name="Abe T."/>
            <person name="Watanabe K."/>
        </authorList>
    </citation>
    <scope>NUCLEOTIDE SEQUENCE [LARGE SCALE GENOMIC DNA]</scope>
    <source>
        <strain evidence="3 4">MMFC1</strain>
    </source>
</reference>
<dbReference type="Pfam" id="PF00395">
    <property type="entry name" value="SLH"/>
    <property type="match status" value="1"/>
</dbReference>
<sequence>MKKQIALALAAAFTLSVAGTALAAPANPFVDVPANHWSYDAVNKLVKAGVVSGYGDGTYKGDRTLTRYEMATVVAKAMANSEKADAETKATIDKLQTEFASELNNLGVRVANLEKNASSIKFSGDARVRFAQNRGTSVPESASTDRSYFRERIRLNLASDIADNLTFKGQIVAENESNNRSESGVGNRTSNTDRLHFEQAEFDYQSGKLTSALGRLQPTFGEGILWDGSQIDGALLTYRFNDKVALAAGYGDLDPNNLNGVSTNAFYTDLKAKVSNNVNLTVTYLKTNKPMISDNGNGTPVPYDYQQFAYGFDAKLGKNFTLIGEGVRNGASDSDLAPYTTGAGGDVQKNGWWGRLQYKGTDLSQPGTFTIYADYLKLGNWALDPVGWAGALNVGGGDYIGGNGAKGWGAGFEYVYAKNADLALQYYDLKPYDTGRSGFDSYKKFYSITTNFRF</sequence>
<dbReference type="Proteomes" id="UP000276437">
    <property type="component" value="Chromosome"/>
</dbReference>
<dbReference type="OrthoDB" id="5845122at2"/>
<dbReference type="PANTHER" id="PTHR43308:SF1">
    <property type="entry name" value="OUTER MEMBRANE PROTEIN ALPHA"/>
    <property type="match status" value="1"/>
</dbReference>
<keyword evidence="4" id="KW-1185">Reference proteome</keyword>
<organism evidence="3 4">
    <name type="scientific">Methylomusa anaerophila</name>
    <dbReference type="NCBI Taxonomy" id="1930071"/>
    <lineage>
        <taxon>Bacteria</taxon>
        <taxon>Bacillati</taxon>
        <taxon>Bacillota</taxon>
        <taxon>Negativicutes</taxon>
        <taxon>Selenomonadales</taxon>
        <taxon>Sporomusaceae</taxon>
        <taxon>Methylomusa</taxon>
    </lineage>
</organism>
<feature type="domain" description="SLH" evidence="2">
    <location>
        <begin position="25"/>
        <end position="88"/>
    </location>
</feature>
<evidence type="ECO:0000256" key="1">
    <source>
        <dbReference type="SAM" id="SignalP"/>
    </source>
</evidence>
<dbReference type="AlphaFoldDB" id="A0A348AKI8"/>
<accession>A0A348AKI8</accession>
<dbReference type="PROSITE" id="PS51272">
    <property type="entry name" value="SLH"/>
    <property type="match status" value="1"/>
</dbReference>
<name>A0A348AKI8_9FIRM</name>
<proteinExistence type="predicted"/>
<protein>
    <submittedName>
        <fullName evidence="3">Outer membrane protein alpha</fullName>
    </submittedName>
</protein>
<dbReference type="InterPro" id="IPR051465">
    <property type="entry name" value="Cell_Envelope_Struct_Comp"/>
</dbReference>
<evidence type="ECO:0000259" key="2">
    <source>
        <dbReference type="PROSITE" id="PS51272"/>
    </source>
</evidence>
<dbReference type="InterPro" id="IPR001119">
    <property type="entry name" value="SLH_dom"/>
</dbReference>
<feature type="chain" id="PRO_5016616559" evidence="1">
    <location>
        <begin position="24"/>
        <end position="454"/>
    </location>
</feature>
<evidence type="ECO:0000313" key="3">
    <source>
        <dbReference type="EMBL" id="BBB91586.1"/>
    </source>
</evidence>
<dbReference type="RefSeq" id="WP_158618734.1">
    <property type="nucleotide sequence ID" value="NZ_AP018449.1"/>
</dbReference>
<dbReference type="PANTHER" id="PTHR43308">
    <property type="entry name" value="OUTER MEMBRANE PROTEIN ALPHA-RELATED"/>
    <property type="match status" value="1"/>
</dbReference>
<keyword evidence="1" id="KW-0732">Signal</keyword>
<dbReference type="SUPFAM" id="SSF56935">
    <property type="entry name" value="Porins"/>
    <property type="match status" value="1"/>
</dbReference>